<dbReference type="GO" id="GO:0003924">
    <property type="term" value="F:GTPase activity"/>
    <property type="evidence" value="ECO:0007669"/>
    <property type="project" value="InterPro"/>
</dbReference>
<evidence type="ECO:0000256" key="6">
    <source>
        <dbReference type="ARBA" id="ARBA00024731"/>
    </source>
</evidence>
<dbReference type="SUPFAM" id="SSF54980">
    <property type="entry name" value="EF-G C-terminal domain-like"/>
    <property type="match status" value="2"/>
</dbReference>
<evidence type="ECO:0000256" key="1">
    <source>
        <dbReference type="ARBA" id="ARBA00017872"/>
    </source>
</evidence>
<dbReference type="Gene3D" id="2.40.30.10">
    <property type="entry name" value="Translation factors"/>
    <property type="match status" value="1"/>
</dbReference>
<dbReference type="CDD" id="cd01434">
    <property type="entry name" value="EFG_mtEFG1_IV"/>
    <property type="match status" value="1"/>
</dbReference>
<evidence type="ECO:0000313" key="8">
    <source>
        <dbReference type="EMBL" id="NMH66287.1"/>
    </source>
</evidence>
<dbReference type="InterPro" id="IPR053905">
    <property type="entry name" value="EF-G-like_DII"/>
</dbReference>
<dbReference type="NCBIfam" id="NF009891">
    <property type="entry name" value="PRK13351.1-1"/>
    <property type="match status" value="1"/>
</dbReference>
<protein>
    <recommendedName>
        <fullName evidence="1">Elongation factor G</fullName>
    </recommendedName>
</protein>
<dbReference type="Pfam" id="PF00679">
    <property type="entry name" value="EFG_C"/>
    <property type="match status" value="1"/>
</dbReference>
<dbReference type="NCBIfam" id="NF009381">
    <property type="entry name" value="PRK12740.1-5"/>
    <property type="match status" value="1"/>
</dbReference>
<evidence type="ECO:0000313" key="9">
    <source>
        <dbReference type="Proteomes" id="UP000737113"/>
    </source>
</evidence>
<dbReference type="InterPro" id="IPR041095">
    <property type="entry name" value="EFG_II"/>
</dbReference>
<organism evidence="8 9">
    <name type="scientific">Shewanella salipaludis</name>
    <dbReference type="NCBI Taxonomy" id="2723052"/>
    <lineage>
        <taxon>Bacteria</taxon>
        <taxon>Pseudomonadati</taxon>
        <taxon>Pseudomonadota</taxon>
        <taxon>Gammaproteobacteria</taxon>
        <taxon>Alteromonadales</taxon>
        <taxon>Shewanellaceae</taxon>
        <taxon>Shewanella</taxon>
    </lineage>
</organism>
<keyword evidence="4" id="KW-0648">Protein biosynthesis</keyword>
<dbReference type="SUPFAM" id="SSF54211">
    <property type="entry name" value="Ribosomal protein S5 domain 2-like"/>
    <property type="match status" value="1"/>
</dbReference>
<dbReference type="InterPro" id="IPR000640">
    <property type="entry name" value="EFG_V-like"/>
</dbReference>
<dbReference type="InterPro" id="IPR035647">
    <property type="entry name" value="EFG_III/V"/>
</dbReference>
<dbReference type="Proteomes" id="UP000737113">
    <property type="component" value="Unassembled WGS sequence"/>
</dbReference>
<dbReference type="NCBIfam" id="TIGR00231">
    <property type="entry name" value="small_GTP"/>
    <property type="match status" value="1"/>
</dbReference>
<dbReference type="EMBL" id="JAAXYH010000011">
    <property type="protein sequence ID" value="NMH66287.1"/>
    <property type="molecule type" value="Genomic_DNA"/>
</dbReference>
<dbReference type="InterPro" id="IPR014721">
    <property type="entry name" value="Ribsml_uS5_D2-typ_fold_subgr"/>
</dbReference>
<dbReference type="Pfam" id="PF03764">
    <property type="entry name" value="EFG_IV"/>
    <property type="match status" value="1"/>
</dbReference>
<keyword evidence="2" id="KW-0547">Nucleotide-binding</keyword>
<evidence type="ECO:0000256" key="3">
    <source>
        <dbReference type="ARBA" id="ARBA00022768"/>
    </source>
</evidence>
<evidence type="ECO:0000256" key="4">
    <source>
        <dbReference type="ARBA" id="ARBA00022917"/>
    </source>
</evidence>
<keyword evidence="3 8" id="KW-0251">Elongation factor</keyword>
<dbReference type="Gene3D" id="3.30.70.240">
    <property type="match status" value="1"/>
</dbReference>
<accession>A0A972G0Z1</accession>
<dbReference type="Gene3D" id="3.30.70.870">
    <property type="entry name" value="Elongation Factor G (Translational Gtpase), domain 3"/>
    <property type="match status" value="1"/>
</dbReference>
<dbReference type="Gene3D" id="3.40.50.300">
    <property type="entry name" value="P-loop containing nucleotide triphosphate hydrolases"/>
    <property type="match status" value="1"/>
</dbReference>
<dbReference type="InterPro" id="IPR020568">
    <property type="entry name" value="Ribosomal_Su5_D2-typ_SF"/>
</dbReference>
<dbReference type="Pfam" id="PF22042">
    <property type="entry name" value="EF-G_D2"/>
    <property type="match status" value="1"/>
</dbReference>
<evidence type="ECO:0000256" key="2">
    <source>
        <dbReference type="ARBA" id="ARBA00022741"/>
    </source>
</evidence>
<proteinExistence type="predicted"/>
<dbReference type="SMART" id="SM00889">
    <property type="entry name" value="EFG_IV"/>
    <property type="match status" value="1"/>
</dbReference>
<dbReference type="SUPFAM" id="SSF50447">
    <property type="entry name" value="Translation proteins"/>
    <property type="match status" value="1"/>
</dbReference>
<dbReference type="InterPro" id="IPR009000">
    <property type="entry name" value="Transl_B-barrel_sf"/>
</dbReference>
<dbReference type="PROSITE" id="PS51722">
    <property type="entry name" value="G_TR_2"/>
    <property type="match status" value="1"/>
</dbReference>
<dbReference type="GO" id="GO:0097216">
    <property type="term" value="F:guanosine tetraphosphate binding"/>
    <property type="evidence" value="ECO:0007669"/>
    <property type="project" value="UniProtKB-ARBA"/>
</dbReference>
<keyword evidence="9" id="KW-1185">Reference proteome</keyword>
<dbReference type="Gene3D" id="3.30.230.10">
    <property type="match status" value="1"/>
</dbReference>
<dbReference type="InterPro" id="IPR005517">
    <property type="entry name" value="Transl_elong_EFG/EF2_IV"/>
</dbReference>
<dbReference type="AlphaFoldDB" id="A0A972G0Z1"/>
<evidence type="ECO:0000259" key="7">
    <source>
        <dbReference type="PROSITE" id="PS51722"/>
    </source>
</evidence>
<gene>
    <name evidence="8" type="ORF">HC757_14075</name>
</gene>
<feature type="domain" description="Tr-type G" evidence="7">
    <location>
        <begin position="7"/>
        <end position="267"/>
    </location>
</feature>
<dbReference type="RefSeq" id="WP_169565019.1">
    <property type="nucleotide sequence ID" value="NZ_JAAXYH010000011.1"/>
</dbReference>
<comment type="caution">
    <text evidence="8">The sequence shown here is derived from an EMBL/GenBank/DDBJ whole genome shotgun (WGS) entry which is preliminary data.</text>
</comment>
<dbReference type="InterPro" id="IPR005225">
    <property type="entry name" value="Small_GTP-bd"/>
</dbReference>
<dbReference type="Pfam" id="PF00009">
    <property type="entry name" value="GTP_EFTU"/>
    <property type="match status" value="1"/>
</dbReference>
<dbReference type="SUPFAM" id="SSF52540">
    <property type="entry name" value="P-loop containing nucleoside triphosphate hydrolases"/>
    <property type="match status" value="1"/>
</dbReference>
<dbReference type="GO" id="GO:0032790">
    <property type="term" value="P:ribosome disassembly"/>
    <property type="evidence" value="ECO:0007669"/>
    <property type="project" value="TreeGrafter"/>
</dbReference>
<dbReference type="InterPro" id="IPR035649">
    <property type="entry name" value="EFG_V"/>
</dbReference>
<dbReference type="PANTHER" id="PTHR43261:SF6">
    <property type="entry name" value="ELONGATION FACTOR G-LIKE PROTEIN"/>
    <property type="match status" value="1"/>
</dbReference>
<name>A0A972G0Z1_9GAMM</name>
<dbReference type="FunFam" id="3.30.70.240:FF:000001">
    <property type="entry name" value="Elongation factor G"/>
    <property type="match status" value="1"/>
</dbReference>
<dbReference type="InterPro" id="IPR000795">
    <property type="entry name" value="T_Tr_GTP-bd_dom"/>
</dbReference>
<dbReference type="PANTHER" id="PTHR43261">
    <property type="entry name" value="TRANSLATION ELONGATION FACTOR G-RELATED"/>
    <property type="match status" value="1"/>
</dbReference>
<dbReference type="SMART" id="SM00838">
    <property type="entry name" value="EFG_C"/>
    <property type="match status" value="1"/>
</dbReference>
<dbReference type="GO" id="GO:0003746">
    <property type="term" value="F:translation elongation factor activity"/>
    <property type="evidence" value="ECO:0007669"/>
    <property type="project" value="UniProtKB-KW"/>
</dbReference>
<dbReference type="InterPro" id="IPR027417">
    <property type="entry name" value="P-loop_NTPase"/>
</dbReference>
<reference evidence="8" key="1">
    <citation type="submission" date="2020-04" db="EMBL/GenBank/DDBJ databases">
        <title>Description of Shewanella salipaludis sp. nov., isolated from a salt marsh.</title>
        <authorList>
            <person name="Park S."/>
            <person name="Yoon J.-H."/>
        </authorList>
    </citation>
    <scope>NUCLEOTIDE SEQUENCE</scope>
    <source>
        <strain evidence="8">SHSM-M6</strain>
    </source>
</reference>
<comment type="function">
    <text evidence="6">Catalyzes the GTP-dependent ribosomal translocation step during translation elongation. During this step, the ribosome changes from the pre-translocational (PRE) to the post-translocational (POST) state as the newly formed A-site-bound peptidyl-tRNA and P-site-bound deacylated tRNA move to the P and E sites, respectively. Catalyzes the coordinated movement of the two tRNA molecules, the mRNA and conformational changes in the ribosome.</text>
</comment>
<evidence type="ECO:0000256" key="5">
    <source>
        <dbReference type="ARBA" id="ARBA00023134"/>
    </source>
</evidence>
<dbReference type="GO" id="GO:0005525">
    <property type="term" value="F:GTP binding"/>
    <property type="evidence" value="ECO:0007669"/>
    <property type="project" value="UniProtKB-KW"/>
</dbReference>
<dbReference type="InterPro" id="IPR047872">
    <property type="entry name" value="EFG_IV"/>
</dbReference>
<dbReference type="CDD" id="cd03713">
    <property type="entry name" value="EFG_mtEFG_C"/>
    <property type="match status" value="1"/>
</dbReference>
<dbReference type="FunFam" id="3.30.230.10:FF:000003">
    <property type="entry name" value="Elongation factor G"/>
    <property type="match status" value="1"/>
</dbReference>
<keyword evidence="5" id="KW-0342">GTP-binding</keyword>
<dbReference type="Pfam" id="PF14492">
    <property type="entry name" value="EFG_III"/>
    <property type="match status" value="1"/>
</dbReference>
<sequence length="686" mass="74054">MADFTTEQIRNLAVLGHTGAGKSSLLEALLFQAHAIPQMGCVDKGTNHADFTAQEQEHKHSLEPAFLSLNIDEHQINLIDTPGLPDFFGRALLPLPGVESVLLVINANTGIEPITQRSFEAARAQGKVVLIVINHIDGNGDKLPALVEDIQRRFGHRCLPVNLPSRDLEQVMDCYLHPPQEAAGEPLFHTLSAARDELVDTVLEEDEALMDLYLEQGESLDAEQLHAPLETALRLGHLVPVCFTSAGTQVGVTALLELITALCPNPLEANPPQFMCGSGADAKPVTVSRSPDDHVLAHVFRVAIDPFFGRMGVFRVHQGTIQLGMKLLIGDSRKPFKVTGLFKLQGDKQLPVTRAVAGDICALSKIDELQPGAVLHDCHEEDEFHLPDPMLPQPIFGLAVSARRRGDEQKLAEVLNKLVVEDPSLNVTRSEAEGQTILQGQGDLHLQIALEKAHSVYNLDLDTAVPAVAYRETITQLARARYRHKKQSGGAGQFGEVELLLEPLPRGAGFEFVNKVVGGSVPGQYIPAVEKGVKEAMNAGVLAGYPMQDIRVSLLDGKHHSVDSKEIAFVMAGKKAFMDAARLASAVILEPIVQLQVCVSQDHVGDITGDISANRGIICGTQALTTGKVEVAAEAPLATVEDYSTRLKSMTGGDGQFVMAFKRYEAVPDYVQKTLIAEASAKASAS</sequence>